<comment type="caution">
    <text evidence="1">The sequence shown here is derived from an EMBL/GenBank/DDBJ whole genome shotgun (WGS) entry which is preliminary data.</text>
</comment>
<keyword evidence="2" id="KW-1185">Reference proteome</keyword>
<reference evidence="1 2" key="1">
    <citation type="journal article" date="2019" name="Sci. Rep.">
        <title>Orb-weaving spider Araneus ventricosus genome elucidates the spidroin gene catalogue.</title>
        <authorList>
            <person name="Kono N."/>
            <person name="Nakamura H."/>
            <person name="Ohtoshi R."/>
            <person name="Moran D.A.P."/>
            <person name="Shinohara A."/>
            <person name="Yoshida Y."/>
            <person name="Fujiwara M."/>
            <person name="Mori M."/>
            <person name="Tomita M."/>
            <person name="Arakawa K."/>
        </authorList>
    </citation>
    <scope>NUCLEOTIDE SEQUENCE [LARGE SCALE GENOMIC DNA]</scope>
</reference>
<dbReference type="EMBL" id="BGPR01004788">
    <property type="protein sequence ID" value="GBN03353.1"/>
    <property type="molecule type" value="Genomic_DNA"/>
</dbReference>
<organism evidence="1 2">
    <name type="scientific">Araneus ventricosus</name>
    <name type="common">Orbweaver spider</name>
    <name type="synonym">Epeira ventricosa</name>
    <dbReference type="NCBI Taxonomy" id="182803"/>
    <lineage>
        <taxon>Eukaryota</taxon>
        <taxon>Metazoa</taxon>
        <taxon>Ecdysozoa</taxon>
        <taxon>Arthropoda</taxon>
        <taxon>Chelicerata</taxon>
        <taxon>Arachnida</taxon>
        <taxon>Araneae</taxon>
        <taxon>Araneomorphae</taxon>
        <taxon>Entelegynae</taxon>
        <taxon>Araneoidea</taxon>
        <taxon>Araneidae</taxon>
        <taxon>Araneus</taxon>
    </lineage>
</organism>
<dbReference type="AlphaFoldDB" id="A0A4Y2KPE8"/>
<proteinExistence type="predicted"/>
<evidence type="ECO:0000313" key="1">
    <source>
        <dbReference type="EMBL" id="GBN03353.1"/>
    </source>
</evidence>
<dbReference type="Proteomes" id="UP000499080">
    <property type="component" value="Unassembled WGS sequence"/>
</dbReference>
<name>A0A4Y2KPE8_ARAVE</name>
<accession>A0A4Y2KPE8</accession>
<evidence type="ECO:0000313" key="2">
    <source>
        <dbReference type="Proteomes" id="UP000499080"/>
    </source>
</evidence>
<protein>
    <submittedName>
        <fullName evidence="1">Uncharacterized protein</fullName>
    </submittedName>
</protein>
<sequence length="123" mass="14492">MKMYHCGVSFVDEKSKNSPRRFIARNIATWLVFRNFIYAIITGISTKDTLVGTLVNVLENIFYRFYGFITFNDDVDIKPIQKQRTVRYDPPIINQHTMRFNFHSYGLSTAFWLPSSVQRIVSR</sequence>
<gene>
    <name evidence="1" type="ORF">AVEN_268064_1</name>
</gene>